<gene>
    <name evidence="7" type="ORF">PODLI_1B038088</name>
</gene>
<dbReference type="InterPro" id="IPR039551">
    <property type="entry name" value="Cho/carn_acyl_trans"/>
</dbReference>
<dbReference type="InterPro" id="IPR000542">
    <property type="entry name" value="Carn_acyl_trans"/>
</dbReference>
<evidence type="ECO:0000313" key="7">
    <source>
        <dbReference type="EMBL" id="CAI5787249.1"/>
    </source>
</evidence>
<reference evidence="7" key="1">
    <citation type="submission" date="2022-12" db="EMBL/GenBank/DDBJ databases">
        <authorList>
            <person name="Alioto T."/>
            <person name="Alioto T."/>
            <person name="Gomez Garrido J."/>
        </authorList>
    </citation>
    <scope>NUCLEOTIDE SEQUENCE</scope>
</reference>
<dbReference type="Proteomes" id="UP001178461">
    <property type="component" value="Chromosome 11"/>
</dbReference>
<keyword evidence="8" id="KW-1185">Reference proteome</keyword>
<feature type="region of interest" description="Disordered" evidence="5">
    <location>
        <begin position="849"/>
        <end position="870"/>
    </location>
</feature>
<feature type="compositionally biased region" description="Polar residues" evidence="5">
    <location>
        <begin position="1"/>
        <end position="10"/>
    </location>
</feature>
<evidence type="ECO:0000256" key="2">
    <source>
        <dbReference type="ARBA" id="ARBA00022679"/>
    </source>
</evidence>
<dbReference type="GO" id="GO:0005739">
    <property type="term" value="C:mitochondrion"/>
    <property type="evidence" value="ECO:0007669"/>
    <property type="project" value="TreeGrafter"/>
</dbReference>
<feature type="compositionally biased region" description="Pro residues" evidence="5">
    <location>
        <begin position="32"/>
        <end position="45"/>
    </location>
</feature>
<evidence type="ECO:0000256" key="1">
    <source>
        <dbReference type="ARBA" id="ARBA00005232"/>
    </source>
</evidence>
<evidence type="ECO:0000259" key="6">
    <source>
        <dbReference type="Pfam" id="PF00755"/>
    </source>
</evidence>
<feature type="region of interest" description="Disordered" evidence="5">
    <location>
        <begin position="58"/>
        <end position="78"/>
    </location>
</feature>
<dbReference type="InterPro" id="IPR042231">
    <property type="entry name" value="Cho/carn_acyl_trans_2"/>
</dbReference>
<dbReference type="Pfam" id="PF15824">
    <property type="entry name" value="SPATA9"/>
    <property type="match status" value="1"/>
</dbReference>
<dbReference type="PROSITE" id="PS00440">
    <property type="entry name" value="ACYLTRANSF_C_2"/>
    <property type="match status" value="1"/>
</dbReference>
<feature type="region of interest" description="Disordered" evidence="5">
    <location>
        <begin position="1"/>
        <end position="45"/>
    </location>
</feature>
<protein>
    <submittedName>
        <fullName evidence="7">Carnitine O-palmitoyltransferase 2, mitochondrial-like</fullName>
    </submittedName>
</protein>
<feature type="domain" description="Choline/carnitine acyltransferase" evidence="6">
    <location>
        <begin position="135"/>
        <end position="701"/>
    </location>
</feature>
<feature type="active site" description="Proton acceptor" evidence="4">
    <location>
        <position position="455"/>
    </location>
</feature>
<dbReference type="GO" id="GO:0004095">
    <property type="term" value="F:carnitine O-palmitoyltransferase activity"/>
    <property type="evidence" value="ECO:0007669"/>
    <property type="project" value="TreeGrafter"/>
</dbReference>
<feature type="region of interest" description="Disordered" evidence="5">
    <location>
        <begin position="825"/>
        <end position="844"/>
    </location>
</feature>
<sequence>MRETQGTRPPQRSPAPPLQKSNGLSRSLALPWLPPERAPPHPPRPFAAILRSACRRGSVGACSAPPAPPPPQRDMHRARPRWGAAALWSSAAGSRRYWRTVGQLEGIVSEQDTDHHFVHRSTIPTMHFQPSLPRLPIPKLEDTINRYLAAQKPLLNEEEYRNTEKIARKFEAGEGRFIHRDLLEHDRLNKHTSYIAGPWYDMYLSARDPIVLNYNPFITLNPDPKPEYNRQIVRATNLVVSSLKFLNSLKNNYLRPDIYYVNRKWGQSKVFKHFIRILPPSISWYGAYLVNAYPLDMSQYKSLFNSTRIPNLSKDALFTSEFARHLLVMRNGHLYVFEVLDAFGNILHPSEILAHLTQIIHDADRLPKFELCYLTTEDRNTWATLRQELVQKGNEENLKKIDSAVFCLCLDRASPQNELELTHCFLHGYGFNRWFDKSFSLIVTSDGTAGINFEHSWGDGIAILRFINEVYRDSTEHPALVPQASPALFVTSCDKLEFNMDHTITSAISAARQKFDQKRGMFCVRTLKYKKFGKQYLINQNLSPDAVFQLACQMAVYHQYGKLLPSYEACSTAAFKHGRTETIRPTSVYTKKCTVAFIDQRGKHSTEDMRNMIDECSKYHRRLQLEATLGQGFDRHLFALKYLVQRRGGRMPDIYNDPAYKNINHIIISTSTLGSEAINHGGFGPVVPDGFGVGYNMFEDWDGNRTVQESRSVVVRVFSSAHAVMIRHGLAHLSRSSKSIAKFVQPHLIQKLAELHWVSHGLFQKLNAPKQPLYKLKEKSMFLYDVLSYPTKTALTGVMCISYAALIYLAVSINKALERIKSITETKKSSRESSSDGLDADGFPRVKEMANDSATSSTHQVSSELTIKESPSRGSIQTLLLAIDKENE</sequence>
<evidence type="ECO:0000256" key="5">
    <source>
        <dbReference type="SAM" id="MobiDB-lite"/>
    </source>
</evidence>
<dbReference type="InterPro" id="IPR023213">
    <property type="entry name" value="CAT-like_dom_sf"/>
</dbReference>
<dbReference type="PANTHER" id="PTHR22589">
    <property type="entry name" value="CARNITINE O-ACYLTRANSFERASE"/>
    <property type="match status" value="1"/>
</dbReference>
<dbReference type="GO" id="GO:0006635">
    <property type="term" value="P:fatty acid beta-oxidation"/>
    <property type="evidence" value="ECO:0007669"/>
    <property type="project" value="TreeGrafter"/>
</dbReference>
<keyword evidence="3" id="KW-0012">Acyltransferase</keyword>
<keyword evidence="2" id="KW-0808">Transferase</keyword>
<dbReference type="Pfam" id="PF00755">
    <property type="entry name" value="Carn_acyltransf"/>
    <property type="match status" value="1"/>
</dbReference>
<evidence type="ECO:0000256" key="3">
    <source>
        <dbReference type="ARBA" id="ARBA00023315"/>
    </source>
</evidence>
<dbReference type="SUPFAM" id="SSF52777">
    <property type="entry name" value="CoA-dependent acyltransferases"/>
    <property type="match status" value="2"/>
</dbReference>
<name>A0AA35L0Q4_9SAUR</name>
<dbReference type="PROSITE" id="PS00439">
    <property type="entry name" value="ACYLTRANSF_C_1"/>
    <property type="match status" value="1"/>
</dbReference>
<feature type="compositionally biased region" description="Polar residues" evidence="5">
    <location>
        <begin position="852"/>
        <end position="865"/>
    </location>
</feature>
<dbReference type="InterPro" id="IPR031659">
    <property type="entry name" value="SPATA9"/>
</dbReference>
<dbReference type="EMBL" id="OX395136">
    <property type="protein sequence ID" value="CAI5787249.1"/>
    <property type="molecule type" value="Genomic_DNA"/>
</dbReference>
<evidence type="ECO:0000313" key="8">
    <source>
        <dbReference type="Proteomes" id="UP001178461"/>
    </source>
</evidence>
<evidence type="ECO:0000256" key="4">
    <source>
        <dbReference type="PIRSR" id="PIRSR600542-1"/>
    </source>
</evidence>
<comment type="similarity">
    <text evidence="1">Belongs to the carnitine/choline acetyltransferase family.</text>
</comment>
<organism evidence="7 8">
    <name type="scientific">Podarcis lilfordi</name>
    <name type="common">Lilford's wall lizard</name>
    <dbReference type="NCBI Taxonomy" id="74358"/>
    <lineage>
        <taxon>Eukaryota</taxon>
        <taxon>Metazoa</taxon>
        <taxon>Chordata</taxon>
        <taxon>Craniata</taxon>
        <taxon>Vertebrata</taxon>
        <taxon>Euteleostomi</taxon>
        <taxon>Lepidosauria</taxon>
        <taxon>Squamata</taxon>
        <taxon>Bifurcata</taxon>
        <taxon>Unidentata</taxon>
        <taxon>Episquamata</taxon>
        <taxon>Laterata</taxon>
        <taxon>Lacertibaenia</taxon>
        <taxon>Lacertidae</taxon>
        <taxon>Podarcis</taxon>
    </lineage>
</organism>
<dbReference type="Gene3D" id="3.30.559.70">
    <property type="entry name" value="Choline/Carnitine o-acyltransferase, domain 2"/>
    <property type="match status" value="1"/>
</dbReference>
<feature type="compositionally biased region" description="Basic and acidic residues" evidence="5">
    <location>
        <begin position="825"/>
        <end position="834"/>
    </location>
</feature>
<dbReference type="AlphaFoldDB" id="A0AA35L0Q4"/>
<accession>A0AA35L0Q4</accession>
<proteinExistence type="inferred from homology"/>
<dbReference type="Gene3D" id="3.30.559.10">
    <property type="entry name" value="Chloramphenicol acetyltransferase-like domain"/>
    <property type="match status" value="1"/>
</dbReference>
<dbReference type="PANTHER" id="PTHR22589:SF53">
    <property type="entry name" value="CHOLINE_CARNITINE ACYLTRANSFERASE DOMAIN-CONTAINING PROTEIN"/>
    <property type="match status" value="1"/>
</dbReference>